<dbReference type="PROSITE" id="PS50835">
    <property type="entry name" value="IG_LIKE"/>
    <property type="match status" value="1"/>
</dbReference>
<reference evidence="4" key="1">
    <citation type="submission" date="2025-08" db="UniProtKB">
        <authorList>
            <consortium name="Ensembl"/>
        </authorList>
    </citation>
    <scope>IDENTIFICATION</scope>
</reference>
<feature type="domain" description="Ig-like" evidence="3">
    <location>
        <begin position="77"/>
        <end position="167"/>
    </location>
</feature>
<dbReference type="InterPro" id="IPR007110">
    <property type="entry name" value="Ig-like_dom"/>
</dbReference>
<accession>A0A8C6VJT6</accession>
<keyword evidence="5" id="KW-1185">Reference proteome</keyword>
<feature type="transmembrane region" description="Helical" evidence="2">
    <location>
        <begin position="183"/>
        <end position="203"/>
    </location>
</feature>
<dbReference type="InterPro" id="IPR003006">
    <property type="entry name" value="Ig/MHC_CS"/>
</dbReference>
<keyword evidence="2" id="KW-0472">Membrane</keyword>
<keyword evidence="2" id="KW-0812">Transmembrane</keyword>
<keyword evidence="2" id="KW-1133">Transmembrane helix</keyword>
<dbReference type="InterPro" id="IPR013783">
    <property type="entry name" value="Ig-like_fold"/>
</dbReference>
<evidence type="ECO:0000256" key="1">
    <source>
        <dbReference type="ARBA" id="ARBA00023319"/>
    </source>
</evidence>
<evidence type="ECO:0000313" key="5">
    <source>
        <dbReference type="Proteomes" id="UP000694559"/>
    </source>
</evidence>
<evidence type="ECO:0000256" key="2">
    <source>
        <dbReference type="SAM" id="Phobius"/>
    </source>
</evidence>
<sequence>MKGLREGDVSTDMNFVSIDPKLVAVTEENNGTFTAVGRLPVSVHDWESGEMFTCSVEYPGLPAPIIKTISKKKSKAPIIHVYLLIPGNLLILTCLVQGFGSPENDVQWLKNGNTISEDDYVTILAVKEKSGYSSFLYSKLTIPKSSWDRGESFSCEVVHETLETKVTQKSIKKTLGKQDMKQLWTTVLMFYIYFLISVCYRTIITLFRVSKERCCETHWFASWLQDGKMLTSRFGEQMTKKRKKCG</sequence>
<dbReference type="Gene3D" id="2.60.40.10">
    <property type="entry name" value="Immunoglobulins"/>
    <property type="match status" value="2"/>
</dbReference>
<protein>
    <recommendedName>
        <fullName evidence="3">Ig-like domain-containing protein</fullName>
    </recommendedName>
</protein>
<evidence type="ECO:0000313" key="4">
    <source>
        <dbReference type="Ensembl" id="ENSNNAP00000006015.1"/>
    </source>
</evidence>
<dbReference type="Proteomes" id="UP000694559">
    <property type="component" value="Unplaced"/>
</dbReference>
<dbReference type="PROSITE" id="PS00290">
    <property type="entry name" value="IG_MHC"/>
    <property type="match status" value="1"/>
</dbReference>
<dbReference type="PANTHER" id="PTHR23411">
    <property type="entry name" value="TAPASIN"/>
    <property type="match status" value="1"/>
</dbReference>
<dbReference type="SMART" id="SM00407">
    <property type="entry name" value="IGc1"/>
    <property type="match status" value="1"/>
</dbReference>
<dbReference type="Ensembl" id="ENSNNAT00000006288.1">
    <property type="protein sequence ID" value="ENSNNAP00000006015.1"/>
    <property type="gene ID" value="ENSNNAG00000004062.1"/>
</dbReference>
<dbReference type="InterPro" id="IPR036179">
    <property type="entry name" value="Ig-like_dom_sf"/>
</dbReference>
<dbReference type="OrthoDB" id="8694217at2759"/>
<dbReference type="InterPro" id="IPR003597">
    <property type="entry name" value="Ig_C1-set"/>
</dbReference>
<dbReference type="GeneTree" id="ENSGT00940000164187"/>
<organism evidence="4 5">
    <name type="scientific">Naja naja</name>
    <name type="common">Indian cobra</name>
    <dbReference type="NCBI Taxonomy" id="35670"/>
    <lineage>
        <taxon>Eukaryota</taxon>
        <taxon>Metazoa</taxon>
        <taxon>Chordata</taxon>
        <taxon>Craniata</taxon>
        <taxon>Vertebrata</taxon>
        <taxon>Euteleostomi</taxon>
        <taxon>Lepidosauria</taxon>
        <taxon>Squamata</taxon>
        <taxon>Bifurcata</taxon>
        <taxon>Unidentata</taxon>
        <taxon>Episquamata</taxon>
        <taxon>Toxicofera</taxon>
        <taxon>Serpentes</taxon>
        <taxon>Colubroidea</taxon>
        <taxon>Elapidae</taxon>
        <taxon>Elapinae</taxon>
        <taxon>Naja</taxon>
    </lineage>
</organism>
<dbReference type="InterPro" id="IPR050380">
    <property type="entry name" value="Immune_Resp_Modulators"/>
</dbReference>
<dbReference type="Pfam" id="PF07654">
    <property type="entry name" value="C1-set"/>
    <property type="match status" value="2"/>
</dbReference>
<reference evidence="4" key="2">
    <citation type="submission" date="2025-09" db="UniProtKB">
        <authorList>
            <consortium name="Ensembl"/>
        </authorList>
    </citation>
    <scope>IDENTIFICATION</scope>
</reference>
<dbReference type="FunFam" id="2.60.40.10:FF:000463">
    <property type="entry name" value="Immunoglobulin heavy constant gamma 1"/>
    <property type="match status" value="1"/>
</dbReference>
<dbReference type="SUPFAM" id="SSF48726">
    <property type="entry name" value="Immunoglobulin"/>
    <property type="match status" value="2"/>
</dbReference>
<proteinExistence type="predicted"/>
<dbReference type="AlphaFoldDB" id="A0A8C6VJT6"/>
<keyword evidence="1" id="KW-0393">Immunoglobulin domain</keyword>
<feature type="transmembrane region" description="Helical" evidence="2">
    <location>
        <begin position="81"/>
        <end position="100"/>
    </location>
</feature>
<dbReference type="OMA" id="ERCCETH"/>
<evidence type="ECO:0000259" key="3">
    <source>
        <dbReference type="PROSITE" id="PS50835"/>
    </source>
</evidence>
<name>A0A8C6VJT6_NAJNA</name>